<comment type="caution">
    <text evidence="2">The sequence shown here is derived from an EMBL/GenBank/DDBJ whole genome shotgun (WGS) entry which is preliminary data.</text>
</comment>
<sequence>MAPGTKRRSIRQAATRKRSIYFEPDTDDDWDYEAHAEEEFQPDPGPSNPPAHKRRKSAPRTRHITRSKSERERRSSKPRKVVGSKRKANHLSEPPKKAFSGPSDGKVPDWTSLPVEILRDIFVYASQPLHEQTQASAANVTWLMKTARICRAFAVPALEAYYLSPAILTQVEPFYLLDLMRKPKEKRWMDYNVKVKELEVDVRRLAYAAHNRGLFDLSTLVAELPQLQHLEVLHPADEPPFRPMKIANWHYPHALFEIMDQKAHRVKSFRWNRDMIRIASPEDLYTFMAQIHSSKPFEYLQDLTVCGFDYHDSAEPTPRSTEEDAMNPSAATAPGLATSISLLPSLKSLTFITCDIIMDTFLTRMPSNLESLTLTNCLEVTSDMLRSYLATHGTHLRQLVLNHNTSLNLEFLPTLKQTAPRLETLKMDLRYFSERVNSYDADPLYDQLLSSTSVPTWPRSLRYLELEHMQKFPPEAAENLFSSLVEGAQELPDLRHLVLAAHINIPWRDRAGFRDRWIGRLLRVYQRRDEPPNRYLGSFRQYRLYKKAKAAGRGTPPPDALDGSDAEEDGLGGGRRKMTHIEVSPAKPHDGDTDVYSDSSPDSKPRPQQRRSARVASVASQRSATPAEQPTSPDSGTENDDEREADEEAEFHVQGLCNVVDVRIDNQRPRENQFTEGDFLDAEASGDEDWHEGADMEWEDEGRHAWSGLENDNNHEIVYAAILGALNLKTMARAYNGAAPDELPARLGDTKR</sequence>
<reference evidence="2 3" key="1">
    <citation type="journal article" date="2018" name="BMC Genomics">
        <title>Genomic evidence for intraspecific hybridization in a clonal and extremely halotolerant yeast.</title>
        <authorList>
            <person name="Gostincar C."/>
            <person name="Stajich J.E."/>
            <person name="Zupancic J."/>
            <person name="Zalar P."/>
            <person name="Gunde-Cimerman N."/>
        </authorList>
    </citation>
    <scope>NUCLEOTIDE SEQUENCE [LARGE SCALE GENOMIC DNA]</scope>
    <source>
        <strain evidence="2 3">EXF-10513</strain>
    </source>
</reference>
<organism evidence="2 3">
    <name type="scientific">Hortaea werneckii</name>
    <name type="common">Black yeast</name>
    <name type="synonym">Cladosporium werneckii</name>
    <dbReference type="NCBI Taxonomy" id="91943"/>
    <lineage>
        <taxon>Eukaryota</taxon>
        <taxon>Fungi</taxon>
        <taxon>Dikarya</taxon>
        <taxon>Ascomycota</taxon>
        <taxon>Pezizomycotina</taxon>
        <taxon>Dothideomycetes</taxon>
        <taxon>Dothideomycetidae</taxon>
        <taxon>Mycosphaerellales</taxon>
        <taxon>Teratosphaeriaceae</taxon>
        <taxon>Hortaea</taxon>
    </lineage>
</organism>
<dbReference type="Proteomes" id="UP000269539">
    <property type="component" value="Unassembled WGS sequence"/>
</dbReference>
<proteinExistence type="predicted"/>
<feature type="compositionally biased region" description="Basic residues" evidence="1">
    <location>
        <begin position="51"/>
        <end position="66"/>
    </location>
</feature>
<feature type="compositionally biased region" description="Polar residues" evidence="1">
    <location>
        <begin position="626"/>
        <end position="636"/>
    </location>
</feature>
<feature type="compositionally biased region" description="Acidic residues" evidence="1">
    <location>
        <begin position="637"/>
        <end position="649"/>
    </location>
</feature>
<evidence type="ECO:0000256" key="1">
    <source>
        <dbReference type="SAM" id="MobiDB-lite"/>
    </source>
</evidence>
<evidence type="ECO:0000313" key="3">
    <source>
        <dbReference type="Proteomes" id="UP000269539"/>
    </source>
</evidence>
<dbReference type="SUPFAM" id="SSF52047">
    <property type="entry name" value="RNI-like"/>
    <property type="match status" value="1"/>
</dbReference>
<feature type="compositionally biased region" description="Basic residues" evidence="1">
    <location>
        <begin position="76"/>
        <end position="89"/>
    </location>
</feature>
<protein>
    <recommendedName>
        <fullName evidence="4">F-box domain-containing protein</fullName>
    </recommendedName>
</protein>
<name>A0A3M7FN91_HORWE</name>
<feature type="region of interest" description="Disordered" evidence="1">
    <location>
        <begin position="548"/>
        <end position="649"/>
    </location>
</feature>
<dbReference type="InterPro" id="IPR032675">
    <property type="entry name" value="LRR_dom_sf"/>
</dbReference>
<feature type="compositionally biased region" description="Low complexity" evidence="1">
    <location>
        <begin position="614"/>
        <end position="624"/>
    </location>
</feature>
<accession>A0A3M7FN91</accession>
<dbReference type="AlphaFoldDB" id="A0A3M7FN91"/>
<evidence type="ECO:0008006" key="4">
    <source>
        <dbReference type="Google" id="ProtNLM"/>
    </source>
</evidence>
<evidence type="ECO:0000313" key="2">
    <source>
        <dbReference type="EMBL" id="RMY89794.1"/>
    </source>
</evidence>
<dbReference type="EMBL" id="QWIO01000634">
    <property type="protein sequence ID" value="RMY89794.1"/>
    <property type="molecule type" value="Genomic_DNA"/>
</dbReference>
<feature type="compositionally biased region" description="Basic residues" evidence="1">
    <location>
        <begin position="1"/>
        <end position="19"/>
    </location>
</feature>
<dbReference type="VEuPathDB" id="FungiDB:BTJ68_01796"/>
<dbReference type="Gene3D" id="3.80.10.10">
    <property type="entry name" value="Ribonuclease Inhibitor"/>
    <property type="match status" value="1"/>
</dbReference>
<feature type="region of interest" description="Disordered" evidence="1">
    <location>
        <begin position="1"/>
        <end position="105"/>
    </location>
</feature>
<gene>
    <name evidence="2" type="ORF">D0864_06380</name>
</gene>